<dbReference type="GO" id="GO:0009236">
    <property type="term" value="P:cobalamin biosynthetic process"/>
    <property type="evidence" value="ECO:0007669"/>
    <property type="project" value="UniProtKB-UniPathway"/>
</dbReference>
<dbReference type="AlphaFoldDB" id="A0A417ZAB3"/>
<dbReference type="EMBL" id="QWLM01000002">
    <property type="protein sequence ID" value="RHW47572.1"/>
    <property type="molecule type" value="Genomic_DNA"/>
</dbReference>
<dbReference type="EC" id="1.3.1.106" evidence="4"/>
<accession>A0A417ZAB3</accession>
<reference evidence="4 5" key="1">
    <citation type="submission" date="2018-08" db="EMBL/GenBank/DDBJ databases">
        <title>Whole genome sequence analysis of Dermacoccus abyssi bacteria isolated from Deep Mariana trench Micromonospora spp reveals genes involved in the environmental adaptation and production of secondary metabolites.</title>
        <authorList>
            <person name="Abdel-Mageed W.M."/>
            <person name="Lehri B."/>
            <person name="Nouioui I."/>
            <person name="Goodfellow I."/>
            <person name="Jaspars M."/>
            <person name="Karlyshev A."/>
        </authorList>
    </citation>
    <scope>NUCLEOTIDE SEQUENCE [LARGE SCALE GENOMIC DNA]</scope>
    <source>
        <strain evidence="4 5">MT1.1</strain>
    </source>
</reference>
<evidence type="ECO:0000313" key="4">
    <source>
        <dbReference type="EMBL" id="RHW47572.1"/>
    </source>
</evidence>
<dbReference type="NCBIfam" id="TIGR00715">
    <property type="entry name" value="precor6x_red"/>
    <property type="match status" value="1"/>
</dbReference>
<comment type="pathway">
    <text evidence="1">Cofactor biosynthesis; adenosylcobalamin biosynthesis.</text>
</comment>
<organism evidence="4 5">
    <name type="scientific">Dermacoccus abyssi</name>
    <dbReference type="NCBI Taxonomy" id="322596"/>
    <lineage>
        <taxon>Bacteria</taxon>
        <taxon>Bacillati</taxon>
        <taxon>Actinomycetota</taxon>
        <taxon>Actinomycetes</taxon>
        <taxon>Micrococcales</taxon>
        <taxon>Dermacoccaceae</taxon>
        <taxon>Dermacoccus</taxon>
    </lineage>
</organism>
<evidence type="ECO:0000313" key="5">
    <source>
        <dbReference type="Proteomes" id="UP000285376"/>
    </source>
</evidence>
<dbReference type="InterPro" id="IPR003723">
    <property type="entry name" value="Precorrin-6x_reduct"/>
</dbReference>
<evidence type="ECO:0000256" key="2">
    <source>
        <dbReference type="ARBA" id="ARBA00022573"/>
    </source>
</evidence>
<keyword evidence="3 4" id="KW-0560">Oxidoreductase</keyword>
<sequence length="247" mass="26263">MNEPKVLVLGGTAEARDLASSLTEAGVGVLSSLAGRVSRPRLPVGPVRIGGFGGADGLAAFLRDGRFTHLVVATHPFATRMAENAREAAASVAVPVVRLARPGWEGHPDAGTWTWASDYAAARTAAEGLGERPFLTTGRQTLTHFAPWANRDVLVRVVEPLAAPSPRWTVVLDRGPYDVEGERVLLREHGIDVLLTKDSGGRYTEAKLTAARELGVRVVVVRRPPSPAGMGELDDAAAVVRWVDDQG</sequence>
<evidence type="ECO:0000256" key="3">
    <source>
        <dbReference type="ARBA" id="ARBA00023002"/>
    </source>
</evidence>
<dbReference type="Pfam" id="PF02571">
    <property type="entry name" value="CbiJ"/>
    <property type="match status" value="1"/>
</dbReference>
<dbReference type="RefSeq" id="WP_118912459.1">
    <property type="nucleotide sequence ID" value="NZ_CBCRVH010000002.1"/>
</dbReference>
<protein>
    <submittedName>
        <fullName evidence="4">Cobalt-precorrin-6A reductase</fullName>
        <ecNumber evidence="4">1.3.1.106</ecNumber>
    </submittedName>
</protein>
<dbReference type="NCBIfam" id="NF005968">
    <property type="entry name" value="PRK08057.1-2"/>
    <property type="match status" value="1"/>
</dbReference>
<comment type="caution">
    <text evidence="4">The sequence shown here is derived from an EMBL/GenBank/DDBJ whole genome shotgun (WGS) entry which is preliminary data.</text>
</comment>
<keyword evidence="2" id="KW-0169">Cobalamin biosynthesis</keyword>
<gene>
    <name evidence="4" type="ORF">D1832_02420</name>
</gene>
<dbReference type="GO" id="GO:0016994">
    <property type="term" value="F:precorrin-6A reductase activity"/>
    <property type="evidence" value="ECO:0007669"/>
    <property type="project" value="InterPro"/>
</dbReference>
<dbReference type="PANTHER" id="PTHR36925">
    <property type="entry name" value="COBALT-PRECORRIN-6A REDUCTASE"/>
    <property type="match status" value="1"/>
</dbReference>
<dbReference type="Proteomes" id="UP000285376">
    <property type="component" value="Unassembled WGS sequence"/>
</dbReference>
<proteinExistence type="predicted"/>
<dbReference type="UniPathway" id="UPA00148"/>
<name>A0A417ZAB3_9MICO</name>
<evidence type="ECO:0000256" key="1">
    <source>
        <dbReference type="ARBA" id="ARBA00004953"/>
    </source>
</evidence>
<dbReference type="PROSITE" id="PS51014">
    <property type="entry name" value="COBK_CBIJ"/>
    <property type="match status" value="1"/>
</dbReference>
<dbReference type="PANTHER" id="PTHR36925:SF1">
    <property type="entry name" value="COBALT-PRECORRIN-6A REDUCTASE"/>
    <property type="match status" value="1"/>
</dbReference>